<dbReference type="GO" id="GO:0008483">
    <property type="term" value="F:transaminase activity"/>
    <property type="evidence" value="ECO:0007669"/>
    <property type="project" value="TreeGrafter"/>
</dbReference>
<gene>
    <name evidence="3" type="primary">Accsl</name>
    <name evidence="3" type="ORF">CFO_g5029</name>
</gene>
<dbReference type="PANTHER" id="PTHR43795:SF63">
    <property type="entry name" value="PUTATIVE (AFU_ORTHOLOGUE AFUA_4G00630)-RELATED"/>
    <property type="match status" value="1"/>
</dbReference>
<sequence length="200" mass="22068">MSLSKRAEPIARQTPLTKIWEVIANVWHPETNPSGFVSLGVAENSLMHDTLCDKLPAASDISTIAFTYGNGLSGSLRLRTALASFLNDKHSPATPILPAHIMLTNGCSAAIEQLSWILADPGDVWLLGQPYYGTFIPDLGLRPDAEVMPCGVLMGQANAQNTWKEQRGGEEEKKTRTMLIRMHTPMPHSRIELQKQQPRQ</sequence>
<dbReference type="PANTHER" id="PTHR43795">
    <property type="entry name" value="BIFUNCTIONAL ASPARTATE AMINOTRANSFERASE AND GLUTAMATE/ASPARTATE-PREPHENATE AMINOTRANSFERASE-RELATED"/>
    <property type="match status" value="1"/>
</dbReference>
<keyword evidence="4" id="KW-1185">Reference proteome</keyword>
<name>A0A0F8D911_CERFI</name>
<dbReference type="SUPFAM" id="SSF53383">
    <property type="entry name" value="PLP-dependent transferases"/>
    <property type="match status" value="1"/>
</dbReference>
<organism evidence="3 4">
    <name type="scientific">Ceratocystis fimbriata f. sp. platani</name>
    <dbReference type="NCBI Taxonomy" id="88771"/>
    <lineage>
        <taxon>Eukaryota</taxon>
        <taxon>Fungi</taxon>
        <taxon>Dikarya</taxon>
        <taxon>Ascomycota</taxon>
        <taxon>Pezizomycotina</taxon>
        <taxon>Sordariomycetes</taxon>
        <taxon>Hypocreomycetidae</taxon>
        <taxon>Microascales</taxon>
        <taxon>Ceratocystidaceae</taxon>
        <taxon>Ceratocystis</taxon>
    </lineage>
</organism>
<dbReference type="GO" id="GO:0006520">
    <property type="term" value="P:amino acid metabolic process"/>
    <property type="evidence" value="ECO:0007669"/>
    <property type="project" value="TreeGrafter"/>
</dbReference>
<dbReference type="Gene3D" id="3.40.640.10">
    <property type="entry name" value="Type I PLP-dependent aspartate aminotransferase-like (Major domain)"/>
    <property type="match status" value="1"/>
</dbReference>
<dbReference type="InterPro" id="IPR004839">
    <property type="entry name" value="Aminotransferase_I/II_large"/>
</dbReference>
<comment type="caution">
    <text evidence="3">The sequence shown here is derived from an EMBL/GenBank/DDBJ whole genome shotgun (WGS) entry which is preliminary data.</text>
</comment>
<reference evidence="3 4" key="1">
    <citation type="submission" date="2015-04" db="EMBL/GenBank/DDBJ databases">
        <title>Genome sequence of Ceratocystis platani, a major pathogen of plane trees.</title>
        <authorList>
            <person name="Belbahri L."/>
        </authorList>
    </citation>
    <scope>NUCLEOTIDE SEQUENCE [LARGE SCALE GENOMIC DNA]</scope>
    <source>
        <strain evidence="3 4">CFO</strain>
    </source>
</reference>
<evidence type="ECO:0000256" key="1">
    <source>
        <dbReference type="ARBA" id="ARBA00022898"/>
    </source>
</evidence>
<keyword evidence="1" id="KW-0663">Pyridoxal phosphate</keyword>
<dbReference type="AlphaFoldDB" id="A0A0F8D911"/>
<proteinExistence type="predicted"/>
<dbReference type="EMBL" id="LBBL01000367">
    <property type="protein sequence ID" value="KKF92614.1"/>
    <property type="molecule type" value="Genomic_DNA"/>
</dbReference>
<dbReference type="InterPro" id="IPR015421">
    <property type="entry name" value="PyrdxlP-dep_Trfase_major"/>
</dbReference>
<accession>A0A0F8D911</accession>
<evidence type="ECO:0000313" key="3">
    <source>
        <dbReference type="EMBL" id="KKF92614.1"/>
    </source>
</evidence>
<dbReference type="Proteomes" id="UP000034841">
    <property type="component" value="Unassembled WGS sequence"/>
</dbReference>
<evidence type="ECO:0000313" key="4">
    <source>
        <dbReference type="Proteomes" id="UP000034841"/>
    </source>
</evidence>
<dbReference type="Pfam" id="PF00155">
    <property type="entry name" value="Aminotran_1_2"/>
    <property type="match status" value="1"/>
</dbReference>
<dbReference type="InterPro" id="IPR050478">
    <property type="entry name" value="Ethylene_sulfur-biosynth"/>
</dbReference>
<dbReference type="OrthoDB" id="7042322at2759"/>
<protein>
    <submittedName>
        <fullName evidence="3">Putative inactive 1-aminocyclopropane-1-carboxylate synthase-like protein 2</fullName>
    </submittedName>
</protein>
<dbReference type="GO" id="GO:0030170">
    <property type="term" value="F:pyridoxal phosphate binding"/>
    <property type="evidence" value="ECO:0007669"/>
    <property type="project" value="InterPro"/>
</dbReference>
<evidence type="ECO:0000259" key="2">
    <source>
        <dbReference type="Pfam" id="PF00155"/>
    </source>
</evidence>
<feature type="domain" description="Aminotransferase class I/classII large" evidence="2">
    <location>
        <begin position="71"/>
        <end position="142"/>
    </location>
</feature>
<dbReference type="InterPro" id="IPR015424">
    <property type="entry name" value="PyrdxlP-dep_Trfase"/>
</dbReference>